<gene>
    <name evidence="7" type="ORF">LUZ63_010494</name>
</gene>
<comment type="similarity">
    <text evidence="1 5">Belongs to the iron/ascorbate-dependent oxidoreductase family.</text>
</comment>
<evidence type="ECO:0000256" key="3">
    <source>
        <dbReference type="ARBA" id="ARBA00023002"/>
    </source>
</evidence>
<evidence type="ECO:0000256" key="4">
    <source>
        <dbReference type="ARBA" id="ARBA00023004"/>
    </source>
</evidence>
<dbReference type="PANTHER" id="PTHR47991">
    <property type="entry name" value="OXOGLUTARATE/IRON-DEPENDENT DIOXYGENASE"/>
    <property type="match status" value="1"/>
</dbReference>
<evidence type="ECO:0000259" key="6">
    <source>
        <dbReference type="PROSITE" id="PS51471"/>
    </source>
</evidence>
<feature type="domain" description="Fe2OG dioxygenase" evidence="6">
    <location>
        <begin position="200"/>
        <end position="300"/>
    </location>
</feature>
<dbReference type="AlphaFoldDB" id="A0A9Q0CH32"/>
<keyword evidence="3 5" id="KW-0560">Oxidoreductase</keyword>
<name>A0A9Q0CH32_9POAL</name>
<protein>
    <recommendedName>
        <fullName evidence="6">Fe2OG dioxygenase domain-containing protein</fullName>
    </recommendedName>
</protein>
<dbReference type="FunFam" id="2.60.120.330:FF:000001">
    <property type="entry name" value="Protein SRG1"/>
    <property type="match status" value="1"/>
</dbReference>
<organism evidence="7 8">
    <name type="scientific">Rhynchospora breviuscula</name>
    <dbReference type="NCBI Taxonomy" id="2022672"/>
    <lineage>
        <taxon>Eukaryota</taxon>
        <taxon>Viridiplantae</taxon>
        <taxon>Streptophyta</taxon>
        <taxon>Embryophyta</taxon>
        <taxon>Tracheophyta</taxon>
        <taxon>Spermatophyta</taxon>
        <taxon>Magnoliopsida</taxon>
        <taxon>Liliopsida</taxon>
        <taxon>Poales</taxon>
        <taxon>Cyperaceae</taxon>
        <taxon>Cyperoideae</taxon>
        <taxon>Rhynchosporeae</taxon>
        <taxon>Rhynchospora</taxon>
    </lineage>
</organism>
<keyword evidence="4 5" id="KW-0408">Iron</keyword>
<dbReference type="Proteomes" id="UP001151287">
    <property type="component" value="Unassembled WGS sequence"/>
</dbReference>
<dbReference type="GO" id="GO:0046872">
    <property type="term" value="F:metal ion binding"/>
    <property type="evidence" value="ECO:0007669"/>
    <property type="project" value="UniProtKB-KW"/>
</dbReference>
<evidence type="ECO:0000256" key="5">
    <source>
        <dbReference type="RuleBase" id="RU003682"/>
    </source>
</evidence>
<accession>A0A9Q0CH32</accession>
<dbReference type="EMBL" id="JAMQYH010000003">
    <property type="protein sequence ID" value="KAJ1693796.1"/>
    <property type="molecule type" value="Genomic_DNA"/>
</dbReference>
<evidence type="ECO:0000256" key="1">
    <source>
        <dbReference type="ARBA" id="ARBA00008056"/>
    </source>
</evidence>
<sequence>MELVGSLPVPNVQALAASSNGGHVPPRYVRPDVSADPVSSNGGDAIPVIDFSRLMDPQFSLTESQLLAQACEEWGFFQLINHSVSTELIERMKSGIEGFFKLPLETKRKFAQQPGQFEGYGQLFVVSEEQKLDWADVLYLNTLPIESRDLRFWPDLSPGFRDTLDKYSLELNQIVHSLLAIIAKNLGLKPEAITEKCKDGVQSVRINYYPPCLQHNEVIGFSPHSDGDLLTMVLQVNDVQGLQIKKNGIWVPVTPLEGAFVVNLGDRFQIFTNGKYKSIEHRAVINPEKERLSIAAFHSPSLHALIGPLTELVESGDEIYKTVDHENYMRLFFSSKLEGKKFLDQMRLHPS</sequence>
<dbReference type="PROSITE" id="PS51471">
    <property type="entry name" value="FE2OG_OXY"/>
    <property type="match status" value="1"/>
</dbReference>
<dbReference type="Pfam" id="PF14226">
    <property type="entry name" value="DIOX_N"/>
    <property type="match status" value="1"/>
</dbReference>
<evidence type="ECO:0000313" key="7">
    <source>
        <dbReference type="EMBL" id="KAJ1693796.1"/>
    </source>
</evidence>
<keyword evidence="2 5" id="KW-0479">Metal-binding</keyword>
<dbReference type="InterPro" id="IPR005123">
    <property type="entry name" value="Oxoglu/Fe-dep_dioxygenase_dom"/>
</dbReference>
<keyword evidence="8" id="KW-1185">Reference proteome</keyword>
<dbReference type="InterPro" id="IPR044861">
    <property type="entry name" value="IPNS-like_FE2OG_OXY"/>
</dbReference>
<dbReference type="OrthoDB" id="288590at2759"/>
<proteinExistence type="inferred from homology"/>
<dbReference type="InterPro" id="IPR026992">
    <property type="entry name" value="DIOX_N"/>
</dbReference>
<reference evidence="7" key="1">
    <citation type="journal article" date="2022" name="Cell">
        <title>Repeat-based holocentromeres influence genome architecture and karyotype evolution.</title>
        <authorList>
            <person name="Hofstatter P.G."/>
            <person name="Thangavel G."/>
            <person name="Lux T."/>
            <person name="Neumann P."/>
            <person name="Vondrak T."/>
            <person name="Novak P."/>
            <person name="Zhang M."/>
            <person name="Costa L."/>
            <person name="Castellani M."/>
            <person name="Scott A."/>
            <person name="Toegelov H."/>
            <person name="Fuchs J."/>
            <person name="Mata-Sucre Y."/>
            <person name="Dias Y."/>
            <person name="Vanzela A.L.L."/>
            <person name="Huettel B."/>
            <person name="Almeida C.C.S."/>
            <person name="Simkova H."/>
            <person name="Souza G."/>
            <person name="Pedrosa-Harand A."/>
            <person name="Macas J."/>
            <person name="Mayer K.F.X."/>
            <person name="Houben A."/>
            <person name="Marques A."/>
        </authorList>
    </citation>
    <scope>NUCLEOTIDE SEQUENCE</scope>
    <source>
        <strain evidence="7">RhyBre1mFocal</strain>
    </source>
</reference>
<dbReference type="SUPFAM" id="SSF51197">
    <property type="entry name" value="Clavaminate synthase-like"/>
    <property type="match status" value="1"/>
</dbReference>
<dbReference type="Pfam" id="PF03171">
    <property type="entry name" value="2OG-FeII_Oxy"/>
    <property type="match status" value="1"/>
</dbReference>
<evidence type="ECO:0000256" key="2">
    <source>
        <dbReference type="ARBA" id="ARBA00022723"/>
    </source>
</evidence>
<dbReference type="GO" id="GO:0016491">
    <property type="term" value="F:oxidoreductase activity"/>
    <property type="evidence" value="ECO:0007669"/>
    <property type="project" value="UniProtKB-KW"/>
</dbReference>
<evidence type="ECO:0000313" key="8">
    <source>
        <dbReference type="Proteomes" id="UP001151287"/>
    </source>
</evidence>
<dbReference type="InterPro" id="IPR027443">
    <property type="entry name" value="IPNS-like_sf"/>
</dbReference>
<dbReference type="Gene3D" id="2.60.120.330">
    <property type="entry name" value="B-lactam Antibiotic, Isopenicillin N Synthase, Chain"/>
    <property type="match status" value="1"/>
</dbReference>
<dbReference type="InterPro" id="IPR050295">
    <property type="entry name" value="Plant_2OG-oxidoreductases"/>
</dbReference>
<comment type="caution">
    <text evidence="7">The sequence shown here is derived from an EMBL/GenBank/DDBJ whole genome shotgun (WGS) entry which is preliminary data.</text>
</comment>